<dbReference type="Proteomes" id="UP000295830">
    <property type="component" value="Unassembled WGS sequence"/>
</dbReference>
<keyword evidence="2" id="KW-1185">Reference proteome</keyword>
<dbReference type="AlphaFoldDB" id="A0A4R7JR32"/>
<gene>
    <name evidence="1" type="ORF">DES49_2171</name>
</gene>
<sequence>MLLACVFLVAFSPAWGEGIRVAVPPLANLLEKDHSGVYQRLVAQALEPLDAEIEQVFYPYRRSLKAFEERRVDCIFSLTTVLERRYGEDELVQSYPLGKFVFYVFTPAGQPSITSLDELDDRVVGGIMGHEVYLKPVLGENHGLEQVRTEEQAVRMLELGRIDAFIAAMPDIRPFLDRLNYSPEHPLMHSFDRLNCHNTARNRAFIQALSGELRKLKEQGVYEKEARDLYLPF</sequence>
<reference evidence="1 2" key="1">
    <citation type="submission" date="2019-03" db="EMBL/GenBank/DDBJ databases">
        <title>Genomic Encyclopedia of Type Strains, Phase IV (KMG-IV): sequencing the most valuable type-strain genomes for metagenomic binning, comparative biology and taxonomic classification.</title>
        <authorList>
            <person name="Goeker M."/>
        </authorList>
    </citation>
    <scope>NUCLEOTIDE SEQUENCE [LARGE SCALE GENOMIC DNA]</scope>
    <source>
        <strain evidence="1 2">DSM 15505</strain>
    </source>
</reference>
<name>A0A4R7JR32_9GAMM</name>
<organism evidence="1 2">
    <name type="scientific">Halospina denitrificans</name>
    <dbReference type="NCBI Taxonomy" id="332522"/>
    <lineage>
        <taxon>Bacteria</taxon>
        <taxon>Pseudomonadati</taxon>
        <taxon>Pseudomonadota</taxon>
        <taxon>Gammaproteobacteria</taxon>
        <taxon>Halospina</taxon>
    </lineage>
</organism>
<comment type="caution">
    <text evidence="1">The sequence shown here is derived from an EMBL/GenBank/DDBJ whole genome shotgun (WGS) entry which is preliminary data.</text>
</comment>
<protein>
    <submittedName>
        <fullName evidence="1">Extracellular solute-binding protein (Family 3)</fullName>
    </submittedName>
</protein>
<accession>A0A4R7JR32</accession>
<evidence type="ECO:0000313" key="1">
    <source>
        <dbReference type="EMBL" id="TDT40405.1"/>
    </source>
</evidence>
<dbReference type="SUPFAM" id="SSF53850">
    <property type="entry name" value="Periplasmic binding protein-like II"/>
    <property type="match status" value="1"/>
</dbReference>
<dbReference type="EMBL" id="SOAX01000004">
    <property type="protein sequence ID" value="TDT40405.1"/>
    <property type="molecule type" value="Genomic_DNA"/>
</dbReference>
<evidence type="ECO:0000313" key="2">
    <source>
        <dbReference type="Proteomes" id="UP000295830"/>
    </source>
</evidence>
<proteinExistence type="predicted"/>
<dbReference type="Gene3D" id="3.40.190.10">
    <property type="entry name" value="Periplasmic binding protein-like II"/>
    <property type="match status" value="2"/>
</dbReference>